<protein>
    <submittedName>
        <fullName evidence="1">Uncharacterized protein</fullName>
    </submittedName>
</protein>
<dbReference type="EMBL" id="LC088550">
    <property type="protein sequence ID" value="BAV58238.1"/>
    <property type="molecule type" value="mRNA"/>
</dbReference>
<accession>A0A1C9ZRS9</accession>
<proteinExistence type="evidence at transcript level"/>
<organism evidence="1">
    <name type="scientific">Ulva partita</name>
    <dbReference type="NCBI Taxonomy" id="1605170"/>
    <lineage>
        <taxon>Eukaryota</taxon>
        <taxon>Viridiplantae</taxon>
        <taxon>Chlorophyta</taxon>
        <taxon>core chlorophytes</taxon>
        <taxon>Ulvophyceae</taxon>
        <taxon>OUU clade</taxon>
        <taxon>Ulvales</taxon>
        <taxon>Ulvaceae</taxon>
        <taxon>Ulva</taxon>
    </lineage>
</organism>
<reference evidence="1" key="1">
    <citation type="submission" date="2015-10" db="EMBL/GenBank/DDBJ databases">
        <title>Evolution of the mating-type locus in an isomorphic haploid-diploid life cycle and isogamy.</title>
        <authorList>
            <person name="Yamazaki T."/>
            <person name="Suzuki R."/>
            <person name="Ichihara K."/>
            <person name="Toyoda A."/>
            <person name="Kuwano K."/>
            <person name="Kawano S."/>
        </authorList>
    </citation>
    <scope>NUCLEOTIDE SEQUENCE</scope>
    <source>
        <strain evidence="1">MGEC-2</strain>
    </source>
</reference>
<sequence>MEYIINDIFCKAIIILWSLPSLSFEVQLHMGTPGCLLLVLLDLLRHAHHAIRTLKDIERFGMLSC</sequence>
<evidence type="ECO:0000313" key="1">
    <source>
        <dbReference type="EMBL" id="BAV58238.1"/>
    </source>
</evidence>
<dbReference type="AlphaFoldDB" id="A0A1C9ZRS9"/>
<gene>
    <name evidence="1" type="primary">7769m</name>
</gene>
<name>A0A1C9ZRS9_9CHLO</name>